<dbReference type="EMBL" id="MN739667">
    <property type="protein sequence ID" value="QHT19495.1"/>
    <property type="molecule type" value="Genomic_DNA"/>
</dbReference>
<accession>A0A6C0DW76</accession>
<sequence>MEQPTRPNTTQRNRIQCKQELIVAWLREFFTDPGRLETILPILEGKSTISLRLIDWFVTNYAKKHNICYILNQRQFLVYFHYKRELKAYSKRLFDPFCRRERIMFQARGHEPFVTTVGQLNFFRWALEKEIIAYIVENLEAIEKDMNISMREHYGTTGSSHGSEPQSVSTEASTVAADSVNTVETTSRRKRTELSKSALKKVNLHQCDIVVSFS</sequence>
<protein>
    <submittedName>
        <fullName evidence="2">Uncharacterized protein</fullName>
    </submittedName>
</protein>
<name>A0A6C0DW76_9ZZZZ</name>
<organism evidence="2">
    <name type="scientific">viral metagenome</name>
    <dbReference type="NCBI Taxonomy" id="1070528"/>
    <lineage>
        <taxon>unclassified sequences</taxon>
        <taxon>metagenomes</taxon>
        <taxon>organismal metagenomes</taxon>
    </lineage>
</organism>
<proteinExistence type="predicted"/>
<dbReference type="Pfam" id="PF23827">
    <property type="entry name" value="DUF7197"/>
    <property type="match status" value="1"/>
</dbReference>
<reference evidence="2" key="1">
    <citation type="journal article" date="2020" name="Nature">
        <title>Giant virus diversity and host interactions through global metagenomics.</title>
        <authorList>
            <person name="Schulz F."/>
            <person name="Roux S."/>
            <person name="Paez-Espino D."/>
            <person name="Jungbluth S."/>
            <person name="Walsh D.A."/>
            <person name="Denef V.J."/>
            <person name="McMahon K.D."/>
            <person name="Konstantinidis K.T."/>
            <person name="Eloe-Fadrosh E.A."/>
            <person name="Kyrpides N.C."/>
            <person name="Woyke T."/>
        </authorList>
    </citation>
    <scope>NUCLEOTIDE SEQUENCE</scope>
    <source>
        <strain evidence="2">GVMAG-M-3300023174-57</strain>
    </source>
</reference>
<evidence type="ECO:0000256" key="1">
    <source>
        <dbReference type="SAM" id="MobiDB-lite"/>
    </source>
</evidence>
<feature type="region of interest" description="Disordered" evidence="1">
    <location>
        <begin position="153"/>
        <end position="189"/>
    </location>
</feature>
<feature type="compositionally biased region" description="Polar residues" evidence="1">
    <location>
        <begin position="156"/>
        <end position="173"/>
    </location>
</feature>
<dbReference type="AlphaFoldDB" id="A0A6C0DW76"/>
<evidence type="ECO:0000313" key="2">
    <source>
        <dbReference type="EMBL" id="QHT19495.1"/>
    </source>
</evidence>
<dbReference type="InterPro" id="IPR055621">
    <property type="entry name" value="DUF7197"/>
</dbReference>